<dbReference type="Gene3D" id="3.40.50.1220">
    <property type="entry name" value="TPP-binding domain"/>
    <property type="match status" value="1"/>
</dbReference>
<feature type="domain" description="Thiamine pyrophosphate enzyme N-terminal TPP-binding" evidence="6">
    <location>
        <begin position="5"/>
        <end position="118"/>
    </location>
</feature>
<organism evidence="7 8">
    <name type="scientific">Candidatus Marsarchaeota G2 archaeon ECH_B_SAG-C16</name>
    <dbReference type="NCBI Taxonomy" id="1978163"/>
    <lineage>
        <taxon>Archaea</taxon>
        <taxon>Candidatus Marsarchaeota</taxon>
        <taxon>Candidatus Marsarchaeota group 2</taxon>
    </lineage>
</organism>
<dbReference type="InterPro" id="IPR047212">
    <property type="entry name" value="TPP_POXB-like"/>
</dbReference>
<evidence type="ECO:0000259" key="5">
    <source>
        <dbReference type="Pfam" id="PF02775"/>
    </source>
</evidence>
<dbReference type="Pfam" id="PF02775">
    <property type="entry name" value="TPP_enzyme_C"/>
    <property type="match status" value="1"/>
</dbReference>
<dbReference type="InterPro" id="IPR047210">
    <property type="entry name" value="TPP_PYR_POXB-like"/>
</dbReference>
<dbReference type="GO" id="GO:0044272">
    <property type="term" value="P:sulfur compound biosynthetic process"/>
    <property type="evidence" value="ECO:0007669"/>
    <property type="project" value="UniProtKB-ARBA"/>
</dbReference>
<dbReference type="Gene3D" id="3.40.50.970">
    <property type="match status" value="2"/>
</dbReference>
<dbReference type="InterPro" id="IPR029061">
    <property type="entry name" value="THDP-binding"/>
</dbReference>
<keyword evidence="7" id="KW-0670">Pyruvate</keyword>
<dbReference type="PANTHER" id="PTHR42981:SF2">
    <property type="entry name" value="PYRUVATE DEHYDROGENASE [UBIQUINONE]"/>
    <property type="match status" value="1"/>
</dbReference>
<dbReference type="GO" id="GO:0003824">
    <property type="term" value="F:catalytic activity"/>
    <property type="evidence" value="ECO:0007669"/>
    <property type="project" value="InterPro"/>
</dbReference>
<evidence type="ECO:0000256" key="1">
    <source>
        <dbReference type="ARBA" id="ARBA00007812"/>
    </source>
</evidence>
<proteinExistence type="inferred from homology"/>
<dbReference type="CDD" id="cd02014">
    <property type="entry name" value="TPP_POX"/>
    <property type="match status" value="1"/>
</dbReference>
<dbReference type="AlphaFoldDB" id="A0A2R6B6X6"/>
<dbReference type="CDD" id="cd07039">
    <property type="entry name" value="TPP_PYR_POX"/>
    <property type="match status" value="1"/>
</dbReference>
<dbReference type="Pfam" id="PF00205">
    <property type="entry name" value="TPP_enzyme_M"/>
    <property type="match status" value="1"/>
</dbReference>
<dbReference type="GO" id="GO:0006082">
    <property type="term" value="P:organic acid metabolic process"/>
    <property type="evidence" value="ECO:0007669"/>
    <property type="project" value="UniProtKB-ARBA"/>
</dbReference>
<evidence type="ECO:0000256" key="3">
    <source>
        <dbReference type="RuleBase" id="RU362132"/>
    </source>
</evidence>
<dbReference type="EMBL" id="NEXK01000082">
    <property type="protein sequence ID" value="PSN94385.1"/>
    <property type="molecule type" value="Genomic_DNA"/>
</dbReference>
<comment type="caution">
    <text evidence="7">The sequence shown here is derived from an EMBL/GenBank/DDBJ whole genome shotgun (WGS) entry which is preliminary data.</text>
</comment>
<reference evidence="7 8" key="1">
    <citation type="submission" date="2017-04" db="EMBL/GenBank/DDBJ databases">
        <title>Novel microbial lineages endemic to geothermal iron-oxide mats fill important gaps in the evolutionary history of Archaea.</title>
        <authorList>
            <person name="Jay Z.J."/>
            <person name="Beam J.P."/>
            <person name="Dlakic M."/>
            <person name="Rusch D.B."/>
            <person name="Kozubal M.A."/>
            <person name="Inskeep W.P."/>
        </authorList>
    </citation>
    <scope>NUCLEOTIDE SEQUENCE [LARGE SCALE GENOMIC DNA]</scope>
    <source>
        <strain evidence="7">ECH_B_SAG-C16</strain>
    </source>
</reference>
<feature type="domain" description="Thiamine pyrophosphate enzyme TPP-binding" evidence="5">
    <location>
        <begin position="372"/>
        <end position="516"/>
    </location>
</feature>
<dbReference type="InterPro" id="IPR012001">
    <property type="entry name" value="Thiamin_PyroP_enz_TPP-bd_dom"/>
</dbReference>
<evidence type="ECO:0000313" key="8">
    <source>
        <dbReference type="Proteomes" id="UP000240681"/>
    </source>
</evidence>
<keyword evidence="2 3" id="KW-0786">Thiamine pyrophosphate</keyword>
<dbReference type="PANTHER" id="PTHR42981">
    <property type="entry name" value="PYRUVATE DEHYDROGENASE [UBIQUINONE]"/>
    <property type="match status" value="1"/>
</dbReference>
<name>A0A2R6B6X6_9ARCH</name>
<dbReference type="InterPro" id="IPR029035">
    <property type="entry name" value="DHS-like_NAD/FAD-binding_dom"/>
</dbReference>
<evidence type="ECO:0000259" key="6">
    <source>
        <dbReference type="Pfam" id="PF02776"/>
    </source>
</evidence>
<evidence type="ECO:0000259" key="4">
    <source>
        <dbReference type="Pfam" id="PF00205"/>
    </source>
</evidence>
<gene>
    <name evidence="7" type="ORF">B9Q09_04280</name>
</gene>
<dbReference type="GO" id="GO:0000287">
    <property type="term" value="F:magnesium ion binding"/>
    <property type="evidence" value="ECO:0007669"/>
    <property type="project" value="InterPro"/>
</dbReference>
<dbReference type="InterPro" id="IPR047211">
    <property type="entry name" value="POXB-like"/>
</dbReference>
<dbReference type="Pfam" id="PF02776">
    <property type="entry name" value="TPP_enzyme_N"/>
    <property type="match status" value="1"/>
</dbReference>
<dbReference type="SUPFAM" id="SSF52467">
    <property type="entry name" value="DHS-like NAD/FAD-binding domain"/>
    <property type="match status" value="1"/>
</dbReference>
<protein>
    <submittedName>
        <fullName evidence="7">Pyruvate dehydrogenase</fullName>
    </submittedName>
</protein>
<comment type="similarity">
    <text evidence="1 3">Belongs to the TPP enzyme family.</text>
</comment>
<dbReference type="Proteomes" id="UP000240681">
    <property type="component" value="Unassembled WGS sequence"/>
</dbReference>
<evidence type="ECO:0000256" key="2">
    <source>
        <dbReference type="ARBA" id="ARBA00023052"/>
    </source>
</evidence>
<evidence type="ECO:0000313" key="7">
    <source>
        <dbReference type="EMBL" id="PSN94385.1"/>
    </source>
</evidence>
<sequence length="529" mass="57093">MEYSVADLIVSVLAEFGVKRVYGVPGDSINPLVEAIRKSPSVRFIQVRHEEGGALAASFEAKHTGTLAAALGTSGPGSVHLLNGLYNAKLEHAPVIALTVQVRSDTIGFDSPQEVDLLKLFDDVSIFNRQIINPASAQRMVTLACRTSLLGKGVSHLVLPVDVLRSKVEANEKVQADLPHVEYVFDVNKAEEVINASSKPVILIGGGARGASHMLDEFAERIGAPIVYSLNGKGVLPETDPKVMGGLGLLGAKPSSIALGGADLLIMLGSSFPFTEFLPKGIPTIQVDIEPANLGKRMGVELSIVSTVEKFLSSVKPEEKHDKYYLKLQDAKREWLSELEQREKAMETPIPPQALVRKICEELPPEAILVCDVGLVTLWCAQNLRLRRPYAFYTSSWLGTMGCGVAGALGVSFASDKPVIALVGDGGFSMTMMEMLTAVKYSRPIKVVVFNNSKLGLIKIEQELMGYQEYGTELHNPDFAKLAESMGALGIRLEDISKMGEAIRELIEADRPAVLDAVINPNEVPASPL</sequence>
<dbReference type="SUPFAM" id="SSF52518">
    <property type="entry name" value="Thiamin diphosphate-binding fold (THDP-binding)"/>
    <property type="match status" value="2"/>
</dbReference>
<feature type="domain" description="Thiamine pyrophosphate enzyme central" evidence="4">
    <location>
        <begin position="187"/>
        <end position="313"/>
    </location>
</feature>
<dbReference type="GO" id="GO:0030976">
    <property type="term" value="F:thiamine pyrophosphate binding"/>
    <property type="evidence" value="ECO:0007669"/>
    <property type="project" value="InterPro"/>
</dbReference>
<dbReference type="InterPro" id="IPR012000">
    <property type="entry name" value="Thiamin_PyroP_enz_cen_dom"/>
</dbReference>
<dbReference type="InterPro" id="IPR011766">
    <property type="entry name" value="TPP_enzyme_TPP-bd"/>
</dbReference>
<accession>A0A2R6B6X6</accession>